<dbReference type="Proteomes" id="UP000314294">
    <property type="component" value="Unassembled WGS sequence"/>
</dbReference>
<evidence type="ECO:0000313" key="2">
    <source>
        <dbReference type="Proteomes" id="UP000314294"/>
    </source>
</evidence>
<keyword evidence="2" id="KW-1185">Reference proteome</keyword>
<organism evidence="1 2">
    <name type="scientific">Liparis tanakae</name>
    <name type="common">Tanaka's snailfish</name>
    <dbReference type="NCBI Taxonomy" id="230148"/>
    <lineage>
        <taxon>Eukaryota</taxon>
        <taxon>Metazoa</taxon>
        <taxon>Chordata</taxon>
        <taxon>Craniata</taxon>
        <taxon>Vertebrata</taxon>
        <taxon>Euteleostomi</taxon>
        <taxon>Actinopterygii</taxon>
        <taxon>Neopterygii</taxon>
        <taxon>Teleostei</taxon>
        <taxon>Neoteleostei</taxon>
        <taxon>Acanthomorphata</taxon>
        <taxon>Eupercaria</taxon>
        <taxon>Perciformes</taxon>
        <taxon>Cottioidei</taxon>
        <taxon>Cottales</taxon>
        <taxon>Liparidae</taxon>
        <taxon>Liparis</taxon>
    </lineage>
</organism>
<name>A0A4Z2HNZ5_9TELE</name>
<accession>A0A4Z2HNZ5</accession>
<dbReference type="AlphaFoldDB" id="A0A4Z2HNZ5"/>
<protein>
    <submittedName>
        <fullName evidence="1">Uncharacterized protein</fullName>
    </submittedName>
</protein>
<comment type="caution">
    <text evidence="1">The sequence shown here is derived from an EMBL/GenBank/DDBJ whole genome shotgun (WGS) entry which is preliminary data.</text>
</comment>
<dbReference type="EMBL" id="SRLO01000202">
    <property type="protein sequence ID" value="TNN67538.1"/>
    <property type="molecule type" value="Genomic_DNA"/>
</dbReference>
<sequence length="93" mass="10126">MEKDLTLALCSVKSPPGSHVFLFILFTSRFQRMERIARNGAADLQPGPPRRVEVVVVEQLAGRVSAAAAVSSACGLCIGGQEDKCDFYGQRHY</sequence>
<gene>
    <name evidence="1" type="ORF">EYF80_022211</name>
</gene>
<reference evidence="1 2" key="1">
    <citation type="submission" date="2019-03" db="EMBL/GenBank/DDBJ databases">
        <title>First draft genome of Liparis tanakae, snailfish: a comprehensive survey of snailfish specific genes.</title>
        <authorList>
            <person name="Kim W."/>
            <person name="Song I."/>
            <person name="Jeong J.-H."/>
            <person name="Kim D."/>
            <person name="Kim S."/>
            <person name="Ryu S."/>
            <person name="Song J.Y."/>
            <person name="Lee S.K."/>
        </authorList>
    </citation>
    <scope>NUCLEOTIDE SEQUENCE [LARGE SCALE GENOMIC DNA]</scope>
    <source>
        <tissue evidence="1">Muscle</tissue>
    </source>
</reference>
<evidence type="ECO:0000313" key="1">
    <source>
        <dbReference type="EMBL" id="TNN67538.1"/>
    </source>
</evidence>
<proteinExistence type="predicted"/>